<dbReference type="Gene3D" id="2.30.30.240">
    <property type="entry name" value="PRC-barrel domain"/>
    <property type="match status" value="2"/>
</dbReference>
<feature type="domain" description="PRC-barrel" evidence="2">
    <location>
        <begin position="205"/>
        <end position="280"/>
    </location>
</feature>
<accession>A0A5B8MID7</accession>
<dbReference type="EMBL" id="CP031035">
    <property type="protein sequence ID" value="QDZ19425.1"/>
    <property type="molecule type" value="Genomic_DNA"/>
</dbReference>
<keyword evidence="4" id="KW-1185">Reference proteome</keyword>
<dbReference type="Pfam" id="PF05239">
    <property type="entry name" value="PRC"/>
    <property type="match status" value="2"/>
</dbReference>
<organism evidence="3 4">
    <name type="scientific">Chloropicon primus</name>
    <dbReference type="NCBI Taxonomy" id="1764295"/>
    <lineage>
        <taxon>Eukaryota</taxon>
        <taxon>Viridiplantae</taxon>
        <taxon>Chlorophyta</taxon>
        <taxon>Chloropicophyceae</taxon>
        <taxon>Chloropicales</taxon>
        <taxon>Chloropicaceae</taxon>
        <taxon>Chloropicon</taxon>
    </lineage>
</organism>
<dbReference type="InterPro" id="IPR027275">
    <property type="entry name" value="PRC-brl_dom"/>
</dbReference>
<evidence type="ECO:0000313" key="4">
    <source>
        <dbReference type="Proteomes" id="UP000316726"/>
    </source>
</evidence>
<dbReference type="PANTHER" id="PTHR36740">
    <property type="entry name" value="PRC DOMAIN-CONTAINING PROTEIN"/>
    <property type="match status" value="1"/>
</dbReference>
<feature type="region of interest" description="Disordered" evidence="1">
    <location>
        <begin position="1"/>
        <end position="120"/>
    </location>
</feature>
<dbReference type="OrthoDB" id="498734at2759"/>
<reference evidence="3 4" key="1">
    <citation type="submission" date="2018-07" db="EMBL/GenBank/DDBJ databases">
        <title>The complete nuclear genome of the prasinophyte Chloropicon primus (CCMP1205).</title>
        <authorList>
            <person name="Pombert J.-F."/>
            <person name="Otis C."/>
            <person name="Turmel M."/>
            <person name="Lemieux C."/>
        </authorList>
    </citation>
    <scope>NUCLEOTIDE SEQUENCE [LARGE SCALE GENOMIC DNA]</scope>
    <source>
        <strain evidence="3 4">CCMP1205</strain>
    </source>
</reference>
<dbReference type="STRING" id="1764295.A0A5B8MID7"/>
<feature type="region of interest" description="Disordered" evidence="1">
    <location>
        <begin position="342"/>
        <end position="411"/>
    </location>
</feature>
<protein>
    <recommendedName>
        <fullName evidence="2">PRC-barrel domain-containing protein</fullName>
    </recommendedName>
</protein>
<dbReference type="InterPro" id="IPR011033">
    <property type="entry name" value="PRC_barrel-like_sf"/>
</dbReference>
<feature type="compositionally biased region" description="Low complexity" evidence="1">
    <location>
        <begin position="1"/>
        <end position="15"/>
    </location>
</feature>
<feature type="compositionally biased region" description="Basic and acidic residues" evidence="1">
    <location>
        <begin position="397"/>
        <end position="411"/>
    </location>
</feature>
<feature type="domain" description="PRC-barrel" evidence="2">
    <location>
        <begin position="131"/>
        <end position="193"/>
    </location>
</feature>
<evidence type="ECO:0000313" key="3">
    <source>
        <dbReference type="EMBL" id="QDZ19425.1"/>
    </source>
</evidence>
<name>A0A5B8MID7_9CHLO</name>
<dbReference type="SUPFAM" id="SSF50346">
    <property type="entry name" value="PRC-barrel domain"/>
    <property type="match status" value="2"/>
</dbReference>
<feature type="compositionally biased region" description="Basic and acidic residues" evidence="1">
    <location>
        <begin position="352"/>
        <end position="365"/>
    </location>
</feature>
<gene>
    <name evidence="3" type="ORF">A3770_02p19430</name>
</gene>
<dbReference type="Proteomes" id="UP000316726">
    <property type="component" value="Chromosome 2"/>
</dbReference>
<sequence>MAKCTGNLNLNLNRNGRTRRATTTRVMVSRVDPARRGQGQGDPNAGFERRSGSPGPPGGDRDRERDREARRGQTESQRGPGRAGQGKRGGRRRTGYEGGPGGSRARGRRGSVARGRGGDANEPVLVNRSFLLGKPVITRTTGTNLGVVNQMWVDTNEWKVVFFDVRENMFFGEYDSVMLESLKQIGDVILVQNESDAQQHVVVYGLNYLVGSEVVTEVGGYLGKVRDFAFNPEDGQIATIEFDSFGTPVVPSSVLSTYAVNCSEIISVGPDRLVVAAGAESRVQQLSSGVMQRLALYEPPWEAAYREQYEMDYYGSGYALPPFQEQYNQNDYRSAPPQQYRQYNQREPQYMQDRRPPQRERERARGQQSYDDFIEVEEREPVYEAQVQSQRTPPKPQDADYTKYNRDEDRL</sequence>
<dbReference type="PANTHER" id="PTHR36740:SF1">
    <property type="entry name" value="PRC-BARREL DOMAIN-CONTAINING PROTEIN"/>
    <property type="match status" value="1"/>
</dbReference>
<feature type="compositionally biased region" description="Basic and acidic residues" evidence="1">
    <location>
        <begin position="59"/>
        <end position="73"/>
    </location>
</feature>
<dbReference type="AlphaFoldDB" id="A0A5B8MID7"/>
<proteinExistence type="predicted"/>
<evidence type="ECO:0000259" key="2">
    <source>
        <dbReference type="Pfam" id="PF05239"/>
    </source>
</evidence>
<evidence type="ECO:0000256" key="1">
    <source>
        <dbReference type="SAM" id="MobiDB-lite"/>
    </source>
</evidence>